<dbReference type="PANTHER" id="PTHR48032:SF10">
    <property type="entry name" value="RNA-BINDING PROTEIN MUSASHI HOMOLOG 2"/>
    <property type="match status" value="1"/>
</dbReference>
<dbReference type="GO" id="GO:0003729">
    <property type="term" value="F:mRNA binding"/>
    <property type="evidence" value="ECO:0007669"/>
    <property type="project" value="TreeGrafter"/>
</dbReference>
<evidence type="ECO:0000256" key="1">
    <source>
        <dbReference type="ARBA" id="ARBA00022737"/>
    </source>
</evidence>
<dbReference type="FunFam" id="3.30.70.330:FF:000025">
    <property type="entry name" value="RNA-binding protein Musashi homolog 2 isoform X1"/>
    <property type="match status" value="1"/>
</dbReference>
<evidence type="ECO:0000259" key="5">
    <source>
        <dbReference type="PROSITE" id="PS50102"/>
    </source>
</evidence>
<dbReference type="GO" id="GO:0005737">
    <property type="term" value="C:cytoplasm"/>
    <property type="evidence" value="ECO:0007669"/>
    <property type="project" value="TreeGrafter"/>
</dbReference>
<keyword evidence="1" id="KW-0677">Repeat</keyword>
<protein>
    <recommendedName>
        <fullName evidence="5">RRM domain-containing protein</fullName>
    </recommendedName>
</protein>
<dbReference type="InterPro" id="IPR035979">
    <property type="entry name" value="RBD_domain_sf"/>
</dbReference>
<dbReference type="EMBL" id="VOFY01000013">
    <property type="protein sequence ID" value="KAA8587156.1"/>
    <property type="molecule type" value="Genomic_DNA"/>
</dbReference>
<evidence type="ECO:0000256" key="3">
    <source>
        <dbReference type="PROSITE-ProRule" id="PRU00176"/>
    </source>
</evidence>
<dbReference type="Proteomes" id="UP000327493">
    <property type="component" value="Chromosome 13"/>
</dbReference>
<evidence type="ECO:0000256" key="2">
    <source>
        <dbReference type="ARBA" id="ARBA00022884"/>
    </source>
</evidence>
<dbReference type="AlphaFoldDB" id="A0A5J5D376"/>
<dbReference type="PANTHER" id="PTHR48032">
    <property type="entry name" value="RNA-BINDING PROTEIN MUSASHI HOMOLOG RBP6"/>
    <property type="match status" value="1"/>
</dbReference>
<comment type="caution">
    <text evidence="6">The sequence shown here is derived from an EMBL/GenBank/DDBJ whole genome shotgun (WGS) entry which is preliminary data.</text>
</comment>
<evidence type="ECO:0000256" key="4">
    <source>
        <dbReference type="SAM" id="MobiDB-lite"/>
    </source>
</evidence>
<keyword evidence="7" id="KW-1185">Reference proteome</keyword>
<proteinExistence type="predicted"/>
<dbReference type="GO" id="GO:0007417">
    <property type="term" value="P:central nervous system development"/>
    <property type="evidence" value="ECO:0007669"/>
    <property type="project" value="TreeGrafter"/>
</dbReference>
<feature type="region of interest" description="Disordered" evidence="4">
    <location>
        <begin position="309"/>
        <end position="342"/>
    </location>
</feature>
<name>A0A5J5D376_9PERO</name>
<organism evidence="6 7">
    <name type="scientific">Etheostoma spectabile</name>
    <name type="common">orangethroat darter</name>
    <dbReference type="NCBI Taxonomy" id="54343"/>
    <lineage>
        <taxon>Eukaryota</taxon>
        <taxon>Metazoa</taxon>
        <taxon>Chordata</taxon>
        <taxon>Craniata</taxon>
        <taxon>Vertebrata</taxon>
        <taxon>Euteleostomi</taxon>
        <taxon>Actinopterygii</taxon>
        <taxon>Neopterygii</taxon>
        <taxon>Teleostei</taxon>
        <taxon>Neoteleostei</taxon>
        <taxon>Acanthomorphata</taxon>
        <taxon>Eupercaria</taxon>
        <taxon>Perciformes</taxon>
        <taxon>Percoidei</taxon>
        <taxon>Percidae</taxon>
        <taxon>Etheostomatinae</taxon>
        <taxon>Etheostoma</taxon>
    </lineage>
</organism>
<gene>
    <name evidence="6" type="ORF">FQN60_000992</name>
</gene>
<dbReference type="GO" id="GO:0006417">
    <property type="term" value="P:regulation of translation"/>
    <property type="evidence" value="ECO:0007669"/>
    <property type="project" value="TreeGrafter"/>
</dbReference>
<dbReference type="InterPro" id="IPR000504">
    <property type="entry name" value="RRM_dom"/>
</dbReference>
<dbReference type="SUPFAM" id="SSF54928">
    <property type="entry name" value="RNA-binding domain, RBD"/>
    <property type="match status" value="1"/>
</dbReference>
<sequence>MAELTSGLTSVVFSPYSKMFIGGLSWQTSPDSLRDYFSKFGEIRECMVMRDPTTKRSRGFGFVTFTDAASVDKVLAQQHHELDSKTRFLPKIKAKLCCDHDQQNDAAPDDDLVAPILKLILRLPFHVAPSLRCLCGTGFGEQIVTSPISVNFLTANNDLTSNPANDLPLLNAAVWWKDSDARFSIVIFPYTKMILILNDTAHCWENETSVAASPFECPCEFIKSTSFLVPTPICTAARVKNQSSSLVAFCSVTGKQQAFKGPKEDYFCDFDLMWEPVKGNRYARRQLRKQGQWISIRLLGGARGIEDETGRMGEVSAASGSRMEEDSRDRRRRERRRDEEGQSIDLKVLAKAGAQVILNGNRCPHASCREPRGTLQLNTTCGLRTNRVAAMGIARGSTVMQSSPTQLNRSNSTRLFSDKMEGKVQKWVVLIECVGREWVPNWCTRLWLVVLRRARLEAVIKRAVRAALTASSVFGALLHTKRAKTTSNTKGQLTFLGMEGFGRAPPLEVLYSLAHTEYHLASHIQYIRAESDTRPHPEFDLTESELSDAEWTVISLPGSSGCVLCSITSQVRQFVLLTTQWTCFIGTLLEVSRAEMEDLEMWTRLLA</sequence>
<dbReference type="InterPro" id="IPR012677">
    <property type="entry name" value="Nucleotide-bd_a/b_plait_sf"/>
</dbReference>
<accession>A0A5J5D376</accession>
<feature type="non-terminal residue" evidence="6">
    <location>
        <position position="607"/>
    </location>
</feature>
<reference evidence="6 7" key="1">
    <citation type="submission" date="2019-08" db="EMBL/GenBank/DDBJ databases">
        <title>A chromosome-level genome assembly, high-density linkage maps, and genome scans reveal the genomic architecture of hybrid incompatibilities underlying speciation via character displacement in darters (Percidae: Etheostominae).</title>
        <authorList>
            <person name="Moran R.L."/>
            <person name="Catchen J.M."/>
            <person name="Fuller R.C."/>
        </authorList>
    </citation>
    <scope>NUCLEOTIDE SEQUENCE [LARGE SCALE GENOMIC DNA]</scope>
    <source>
        <strain evidence="6">EspeVRDwgs_2016</strain>
        <tissue evidence="6">Muscle</tissue>
    </source>
</reference>
<dbReference type="PROSITE" id="PS50102">
    <property type="entry name" value="RRM"/>
    <property type="match status" value="1"/>
</dbReference>
<dbReference type="SMART" id="SM00360">
    <property type="entry name" value="RRM"/>
    <property type="match status" value="1"/>
</dbReference>
<dbReference type="Gene3D" id="3.30.70.330">
    <property type="match status" value="1"/>
</dbReference>
<evidence type="ECO:0000313" key="6">
    <source>
        <dbReference type="EMBL" id="KAA8587156.1"/>
    </source>
</evidence>
<keyword evidence="2 3" id="KW-0694">RNA-binding</keyword>
<evidence type="ECO:0000313" key="7">
    <source>
        <dbReference type="Proteomes" id="UP000327493"/>
    </source>
</evidence>
<dbReference type="Pfam" id="PF00076">
    <property type="entry name" value="RRM_1"/>
    <property type="match status" value="1"/>
</dbReference>
<feature type="domain" description="RRM" evidence="5">
    <location>
        <begin position="17"/>
        <end position="85"/>
    </location>
</feature>
<dbReference type="CDD" id="cd12576">
    <property type="entry name" value="RRM1_MSI"/>
    <property type="match status" value="1"/>
</dbReference>